<name>W9CJE1_SCLBF</name>
<dbReference type="Proteomes" id="UP000019487">
    <property type="component" value="Unassembled WGS sequence"/>
</dbReference>
<dbReference type="OrthoDB" id="5367448at2759"/>
<evidence type="ECO:0008006" key="4">
    <source>
        <dbReference type="Google" id="ProtNLM"/>
    </source>
</evidence>
<keyword evidence="3" id="KW-1185">Reference proteome</keyword>
<evidence type="ECO:0000313" key="3">
    <source>
        <dbReference type="Proteomes" id="UP000019487"/>
    </source>
</evidence>
<accession>W9CJE1</accession>
<proteinExistence type="predicted"/>
<dbReference type="HOGENOM" id="CLU_1166443_0_0_1"/>
<comment type="caution">
    <text evidence="2">The sequence shown here is derived from an EMBL/GenBank/DDBJ whole genome shotgun (WGS) entry which is preliminary data.</text>
</comment>
<sequence>MASASLRAASTNLFNRTVHVKIYPSARTFAERREVLKVLEKFGQVTMLTSLKHHPVAPVQNAFITIFSSETAAQEIINASPVRFRLIVEPDPLASSPVPQNSSSGGIKPPAQKPIEKVFSLSLNITRYTHDQYISHPLTNPMYGPFKPIDPKRSGIAAHLSKGLESSMWSKGLADWESDMGKKSAWNEGGKDEGKGGEEGGGGSRSIMRADTSSTSVPLRLVGKDLDIRREGRPRIMDGLLGLIGEGKG</sequence>
<evidence type="ECO:0000313" key="2">
    <source>
        <dbReference type="EMBL" id="ESZ96862.1"/>
    </source>
</evidence>
<dbReference type="AlphaFoldDB" id="W9CJE1"/>
<organism evidence="2 3">
    <name type="scientific">Sclerotinia borealis (strain F-4128)</name>
    <dbReference type="NCBI Taxonomy" id="1432307"/>
    <lineage>
        <taxon>Eukaryota</taxon>
        <taxon>Fungi</taxon>
        <taxon>Dikarya</taxon>
        <taxon>Ascomycota</taxon>
        <taxon>Pezizomycotina</taxon>
        <taxon>Leotiomycetes</taxon>
        <taxon>Helotiales</taxon>
        <taxon>Sclerotiniaceae</taxon>
        <taxon>Sclerotinia</taxon>
    </lineage>
</organism>
<evidence type="ECO:0000256" key="1">
    <source>
        <dbReference type="SAM" id="MobiDB-lite"/>
    </source>
</evidence>
<reference evidence="2 3" key="1">
    <citation type="journal article" date="2014" name="Genome Announc.">
        <title>Draft genome sequence of Sclerotinia borealis, a psychrophilic plant pathogenic fungus.</title>
        <authorList>
            <person name="Mardanov A.V."/>
            <person name="Beletsky A.V."/>
            <person name="Kadnikov V.V."/>
            <person name="Ignatov A.N."/>
            <person name="Ravin N.V."/>
        </authorList>
    </citation>
    <scope>NUCLEOTIDE SEQUENCE [LARGE SCALE GENOMIC DNA]</scope>
    <source>
        <strain evidence="3">F-4157</strain>
    </source>
</reference>
<feature type="region of interest" description="Disordered" evidence="1">
    <location>
        <begin position="180"/>
        <end position="216"/>
    </location>
</feature>
<dbReference type="EMBL" id="AYSA01000119">
    <property type="protein sequence ID" value="ESZ96862.1"/>
    <property type="molecule type" value="Genomic_DNA"/>
</dbReference>
<gene>
    <name evidence="2" type="ORF">SBOR_2727</name>
</gene>
<protein>
    <recommendedName>
        <fullName evidence="4">Pal1-like protein</fullName>
    </recommendedName>
</protein>
<feature type="compositionally biased region" description="Basic and acidic residues" evidence="1">
    <location>
        <begin position="189"/>
        <end position="198"/>
    </location>
</feature>